<dbReference type="InParanoid" id="A0A3P7GH50"/>
<feature type="region of interest" description="Disordered" evidence="1">
    <location>
        <begin position="41"/>
        <end position="80"/>
    </location>
</feature>
<feature type="compositionally biased region" description="Gly residues" evidence="1">
    <location>
        <begin position="60"/>
        <end position="69"/>
    </location>
</feature>
<name>A0A3P7GH50_WUCBA</name>
<sequence>MGLMFGCFPEGKNEQIASQKLMLIAFGLIIFTVTLPCMSQSNDESSGADDTNNNGDESGSEGGGGGGGDEYVTKAEFVETDSNNEKGRALILFHQSETFAERRKCTSHEACYDQREPQVWCRLNENQSWTDKGCFCDDKLHSCVIERKNSDKLEYSYCAPQESWQCS</sequence>
<dbReference type="Pfam" id="PF05535">
    <property type="entry name" value="Chromadorea_ALT"/>
    <property type="match status" value="1"/>
</dbReference>
<dbReference type="Proteomes" id="UP000270924">
    <property type="component" value="Unassembled WGS sequence"/>
</dbReference>
<protein>
    <recommendedName>
        <fullName evidence="4">Abundant larval transcript-2 protein</fullName>
    </recommendedName>
</protein>
<dbReference type="EMBL" id="UYWW01012610">
    <property type="protein sequence ID" value="VDM21732.1"/>
    <property type="molecule type" value="Genomic_DNA"/>
</dbReference>
<dbReference type="OrthoDB" id="5779160at2759"/>
<proteinExistence type="predicted"/>
<organism evidence="2 3">
    <name type="scientific">Wuchereria bancrofti</name>
    <dbReference type="NCBI Taxonomy" id="6293"/>
    <lineage>
        <taxon>Eukaryota</taxon>
        <taxon>Metazoa</taxon>
        <taxon>Ecdysozoa</taxon>
        <taxon>Nematoda</taxon>
        <taxon>Chromadorea</taxon>
        <taxon>Rhabditida</taxon>
        <taxon>Spirurina</taxon>
        <taxon>Spiruromorpha</taxon>
        <taxon>Filarioidea</taxon>
        <taxon>Onchocercidae</taxon>
        <taxon>Wuchereria</taxon>
    </lineage>
</organism>
<gene>
    <name evidence="2" type="ORF">WBA_LOCUS12112</name>
</gene>
<keyword evidence="3" id="KW-1185">Reference proteome</keyword>
<evidence type="ECO:0000256" key="1">
    <source>
        <dbReference type="SAM" id="MobiDB-lite"/>
    </source>
</evidence>
<evidence type="ECO:0008006" key="4">
    <source>
        <dbReference type="Google" id="ProtNLM"/>
    </source>
</evidence>
<accession>A0A3P7GH50</accession>
<feature type="compositionally biased region" description="Polar residues" evidence="1">
    <location>
        <begin position="41"/>
        <end position="51"/>
    </location>
</feature>
<dbReference type="AlphaFoldDB" id="A0A3P7GH50"/>
<dbReference type="InterPro" id="IPR008451">
    <property type="entry name" value="Chromadorea_ALT"/>
</dbReference>
<reference evidence="2 3" key="1">
    <citation type="submission" date="2018-11" db="EMBL/GenBank/DDBJ databases">
        <authorList>
            <consortium name="Pathogen Informatics"/>
        </authorList>
    </citation>
    <scope>NUCLEOTIDE SEQUENCE [LARGE SCALE GENOMIC DNA]</scope>
</reference>
<evidence type="ECO:0000313" key="2">
    <source>
        <dbReference type="EMBL" id="VDM21732.1"/>
    </source>
</evidence>
<evidence type="ECO:0000313" key="3">
    <source>
        <dbReference type="Proteomes" id="UP000270924"/>
    </source>
</evidence>
<feature type="compositionally biased region" description="Basic and acidic residues" evidence="1">
    <location>
        <begin position="71"/>
        <end position="80"/>
    </location>
</feature>